<protein>
    <submittedName>
        <fullName evidence="9">ACP S-malonyltransferase</fullName>
    </submittedName>
</protein>
<dbReference type="OrthoDB" id="7617297at2"/>
<evidence type="ECO:0000256" key="4">
    <source>
        <dbReference type="ARBA" id="ARBA00023268"/>
    </source>
</evidence>
<dbReference type="PANTHER" id="PTHR43775:SF51">
    <property type="entry name" value="INACTIVE PHENOLPHTHIOCEROL SYNTHESIS POLYKETIDE SYNTHASE TYPE I PKS1-RELATED"/>
    <property type="match status" value="1"/>
</dbReference>
<dbReference type="InterPro" id="IPR050091">
    <property type="entry name" value="PKS_NRPS_Biosynth_Enz"/>
</dbReference>
<dbReference type="SUPFAM" id="SSF51735">
    <property type="entry name" value="NAD(P)-binding Rossmann-fold domains"/>
    <property type="match status" value="1"/>
</dbReference>
<dbReference type="KEGG" id="scu:SCE1572_25020"/>
<dbReference type="CDD" id="cd05195">
    <property type="entry name" value="enoyl_red"/>
    <property type="match status" value="1"/>
</dbReference>
<dbReference type="Gene3D" id="1.10.1200.10">
    <property type="entry name" value="ACP-like"/>
    <property type="match status" value="1"/>
</dbReference>
<dbReference type="GO" id="GO:0006633">
    <property type="term" value="P:fatty acid biosynthetic process"/>
    <property type="evidence" value="ECO:0007669"/>
    <property type="project" value="TreeGrafter"/>
</dbReference>
<dbReference type="Gene3D" id="3.40.366.10">
    <property type="entry name" value="Malonyl-Coenzyme A Acyl Carrier Protein, domain 2"/>
    <property type="match status" value="1"/>
</dbReference>
<dbReference type="InterPro" id="IPR016039">
    <property type="entry name" value="Thiolase-like"/>
</dbReference>
<dbReference type="eggNOG" id="COG3321">
    <property type="taxonomic scope" value="Bacteria"/>
</dbReference>
<feature type="region of interest" description="Disordered" evidence="6">
    <location>
        <begin position="908"/>
        <end position="959"/>
    </location>
</feature>
<keyword evidence="4" id="KW-0511">Multifunctional enzyme</keyword>
<dbReference type="Gene3D" id="3.90.180.10">
    <property type="entry name" value="Medium-chain alcohol dehydrogenases, catalytic domain"/>
    <property type="match status" value="1"/>
</dbReference>
<dbReference type="GO" id="GO:0071770">
    <property type="term" value="P:DIM/DIP cell wall layer assembly"/>
    <property type="evidence" value="ECO:0007669"/>
    <property type="project" value="TreeGrafter"/>
</dbReference>
<evidence type="ECO:0000256" key="3">
    <source>
        <dbReference type="ARBA" id="ARBA00022679"/>
    </source>
</evidence>
<dbReference type="InterPro" id="IPR006162">
    <property type="entry name" value="Ppantetheine_attach_site"/>
</dbReference>
<dbReference type="PROSITE" id="PS50075">
    <property type="entry name" value="CARRIER"/>
    <property type="match status" value="1"/>
</dbReference>
<dbReference type="InterPro" id="IPR016036">
    <property type="entry name" value="Malonyl_transacylase_ACP-bd"/>
</dbReference>
<dbReference type="FunFam" id="3.40.47.10:FF:000019">
    <property type="entry name" value="Polyketide synthase type I"/>
    <property type="match status" value="1"/>
</dbReference>
<dbReference type="SUPFAM" id="SSF55048">
    <property type="entry name" value="Probable ACP-binding domain of malonyl-CoA ACP transacylase"/>
    <property type="match status" value="1"/>
</dbReference>
<dbReference type="InterPro" id="IPR001227">
    <property type="entry name" value="Ac_transferase_dom_sf"/>
</dbReference>
<dbReference type="PROSITE" id="PS00012">
    <property type="entry name" value="PHOSPHOPANTETHEINE"/>
    <property type="match status" value="1"/>
</dbReference>
<dbReference type="GO" id="GO:0031177">
    <property type="term" value="F:phosphopantetheine binding"/>
    <property type="evidence" value="ECO:0007669"/>
    <property type="project" value="InterPro"/>
</dbReference>
<sequence length="1434" mass="149902">MSASGSAAEDVPVVADRPIERAAEDPIAIVGAGCRLPGGVIDLSGFWTLLEGSRDTVGQVPAERWDAAAWFDPDLDAPGKTPVTRASFLSDVACFDAPFFGISPREALRMDPAHRLLLEVCWEALENAAIAPSALVGTETGVFIGIGPSEYEAALPRATASAEIDAHGGLGTMPSVGAGRISYVLGLRGPCVAVDTAYSSSLVAVHLACQSLRSGECSTALAGGVSLMLSPSTLVWLSKTRALATDGRCKAFSAEADGFGRGEGCAVVVLKRLSGARADGDRILAVIRGSAINHDGASSGLTVPNGSSQEIVLKRALADAGCAASSVGYVEAHGTGTTLGDPIEIQALNAVYGLGRDVATPLLIGSVKTNLGHPEYASGITGLLKVVLALQHGQIPAHLHAQALNPRISWGDLRLTVTRARTPWPDWNTPRRAGVSSFGMSGTNAHVVLEEAPAATCSPPAPERPAELLVLSARTAAALDAHAARLRDHLETYPSQCLGDVAFSLATTRSAMEHRLAVAATSSEGLRAALDAAAQGQTPPGVVRGIADSSRGKLAFLFTGQGAQTLGMGRGLYDVWPAFREAFDLCVRLFNQELDRPLREVMWAEPASVDAALLDQTAFTQPALFTFEYALAALWRSWGIEPELVAGHSIGELVAACVAGVFSLEDAVFLVAARGRLMQALPAGGAMVSIAAPEADVAAAVAPHAASVSIAAVNGPDQVVIAGAGQPVHAIAAAMAARGARTKALHVSHAFHSPLMAPMLEAFGRVAESVSYRRPSIVLVSNLSGKAGTDEVSSPGYWVRHAREVVRFADGVKALHAAGAGTFVEVGPKSTLLGLVPACLPDARPALLASSRAGRDEPATVLEALGGLWAVGGLVSWAGLFPSGGRRVPLPTYPWQRERYWIDTKADDAARGDRRAPGAGHDEVEEGGAVRGGDRRSARLDHPPPESGRREKVEAAGDRPFRLEIDEPGVLDHLVLRVTERRAPGLGEVEIAVDAAGLSFNDVQLALGMVPDDLPGKPNPPLLLGGECAGRIVAVGEGVNGLVVGQPVIALSAGAFATHVTTSAALVLPRPQALSATEAAAMPVAYLTAWYALDRIARLQPGERVLIHAATGGVGLAAVQWAQHVGAEVHATAGTPEKRAHLESLGVRYVSDSRSDRFVADVRAWTGGEGVDVVLNSLSGELVDKSLNLLRSHGRFVELGKRDCYADNQLGLRPFLRNLSFSLVDLRGMMLERPARVRALFEELLGLIAAGVFTPPPIATLPIARVADAFRSMAQAQHLGKLVLTLGDPDVQIRIPTHAGAGPSTGDRDLLDRLASAAPAARAAALEAFLRTQVSQVLRTPEIKVGAEALFTRLGMDSLMAVELRNRIEASLKLKLSTTFLSTSPNIALLTQNLLDALATALSLERVAAENLRAGVQSDFVSSGADQDWEIIAL</sequence>
<dbReference type="SUPFAM" id="SSF52151">
    <property type="entry name" value="FabD/lysophospholipase-like"/>
    <property type="match status" value="1"/>
</dbReference>
<dbReference type="GO" id="GO:0016491">
    <property type="term" value="F:oxidoreductase activity"/>
    <property type="evidence" value="ECO:0007669"/>
    <property type="project" value="InterPro"/>
</dbReference>
<dbReference type="FunFam" id="3.40.366.10:FF:000002">
    <property type="entry name" value="Probable polyketide synthase 2"/>
    <property type="match status" value="1"/>
</dbReference>
<dbReference type="PATRIC" id="fig|1254432.3.peg.5680"/>
<evidence type="ECO:0000259" key="7">
    <source>
        <dbReference type="PROSITE" id="PS50075"/>
    </source>
</evidence>
<dbReference type="InterPro" id="IPR014043">
    <property type="entry name" value="Acyl_transferase_dom"/>
</dbReference>
<dbReference type="Gene3D" id="3.40.47.10">
    <property type="match status" value="1"/>
</dbReference>
<comment type="function">
    <text evidence="5">Involved in production of the polyketide antibiotic thailandamide.</text>
</comment>
<dbReference type="PANTHER" id="PTHR43775">
    <property type="entry name" value="FATTY ACID SYNTHASE"/>
    <property type="match status" value="1"/>
</dbReference>
<dbReference type="Gene3D" id="3.30.70.3290">
    <property type="match status" value="1"/>
</dbReference>
<evidence type="ECO:0000256" key="5">
    <source>
        <dbReference type="ARBA" id="ARBA00054155"/>
    </source>
</evidence>
<name>S4XHB2_SORCE</name>
<dbReference type="STRING" id="1254432.SCE1572_25020"/>
<gene>
    <name evidence="9" type="ORF">SCE1572_25020</name>
</gene>
<dbReference type="Proteomes" id="UP000014803">
    <property type="component" value="Chromosome"/>
</dbReference>
<dbReference type="Pfam" id="PF00550">
    <property type="entry name" value="PP-binding"/>
    <property type="match status" value="1"/>
</dbReference>
<evidence type="ECO:0000256" key="6">
    <source>
        <dbReference type="SAM" id="MobiDB-lite"/>
    </source>
</evidence>
<dbReference type="InterPro" id="IPR016035">
    <property type="entry name" value="Acyl_Trfase/lysoPLipase"/>
</dbReference>
<dbReference type="SMART" id="SM01294">
    <property type="entry name" value="PKS_PP_betabranch"/>
    <property type="match status" value="1"/>
</dbReference>
<evidence type="ECO:0000259" key="8">
    <source>
        <dbReference type="PROSITE" id="PS52004"/>
    </source>
</evidence>
<dbReference type="InterPro" id="IPR011032">
    <property type="entry name" value="GroES-like_sf"/>
</dbReference>
<dbReference type="SUPFAM" id="SSF53901">
    <property type="entry name" value="Thiolase-like"/>
    <property type="match status" value="1"/>
</dbReference>
<dbReference type="InterPro" id="IPR014031">
    <property type="entry name" value="Ketoacyl_synth_C"/>
</dbReference>
<dbReference type="SMART" id="SM00827">
    <property type="entry name" value="PKS_AT"/>
    <property type="match status" value="1"/>
</dbReference>
<dbReference type="InterPro" id="IPR009081">
    <property type="entry name" value="PP-bd_ACP"/>
</dbReference>
<dbReference type="InterPro" id="IPR020806">
    <property type="entry name" value="PKS_PP-bd"/>
</dbReference>
<dbReference type="Pfam" id="PF08240">
    <property type="entry name" value="ADH_N"/>
    <property type="match status" value="1"/>
</dbReference>
<dbReference type="EMBL" id="CP003969">
    <property type="protein sequence ID" value="AGP32507.1"/>
    <property type="molecule type" value="Genomic_DNA"/>
</dbReference>
<reference evidence="9 10" key="1">
    <citation type="journal article" date="2013" name="Sci. Rep.">
        <title>Extraordinary expansion of a Sorangium cellulosum genome from an alkaline milieu.</title>
        <authorList>
            <person name="Han K."/>
            <person name="Li Z.F."/>
            <person name="Peng R."/>
            <person name="Zhu L.P."/>
            <person name="Zhou T."/>
            <person name="Wang L.G."/>
            <person name="Li S.G."/>
            <person name="Zhang X.B."/>
            <person name="Hu W."/>
            <person name="Wu Z.H."/>
            <person name="Qin N."/>
            <person name="Li Y.Z."/>
        </authorList>
    </citation>
    <scope>NUCLEOTIDE SEQUENCE [LARGE SCALE GENOMIC DNA]</scope>
    <source>
        <strain evidence="9 10">So0157-2</strain>
    </source>
</reference>
<dbReference type="InterPro" id="IPR036736">
    <property type="entry name" value="ACP-like_sf"/>
</dbReference>
<dbReference type="SUPFAM" id="SSF50129">
    <property type="entry name" value="GroES-like"/>
    <property type="match status" value="1"/>
</dbReference>
<dbReference type="Pfam" id="PF00107">
    <property type="entry name" value="ADH_zinc_N"/>
    <property type="match status" value="1"/>
</dbReference>
<feature type="compositionally biased region" description="Basic and acidic residues" evidence="6">
    <location>
        <begin position="908"/>
        <end position="922"/>
    </location>
</feature>
<dbReference type="Pfam" id="PF16197">
    <property type="entry name" value="KAsynt_C_assoc"/>
    <property type="match status" value="1"/>
</dbReference>
<dbReference type="InterPro" id="IPR013149">
    <property type="entry name" value="ADH-like_C"/>
</dbReference>
<dbReference type="SMART" id="SM00829">
    <property type="entry name" value="PKS_ER"/>
    <property type="match status" value="1"/>
</dbReference>
<feature type="domain" description="Ketosynthase family 3 (KS3)" evidence="8">
    <location>
        <begin position="24"/>
        <end position="451"/>
    </location>
</feature>
<dbReference type="GO" id="GO:0004312">
    <property type="term" value="F:fatty acid synthase activity"/>
    <property type="evidence" value="ECO:0007669"/>
    <property type="project" value="TreeGrafter"/>
</dbReference>
<keyword evidence="1" id="KW-0596">Phosphopantetheine</keyword>
<keyword evidence="2" id="KW-0597">Phosphoprotein</keyword>
<dbReference type="Gene3D" id="3.40.50.720">
    <property type="entry name" value="NAD(P)-binding Rossmann-like Domain"/>
    <property type="match status" value="1"/>
</dbReference>
<dbReference type="InterPro" id="IPR013154">
    <property type="entry name" value="ADH-like_N"/>
</dbReference>
<dbReference type="CDD" id="cd00833">
    <property type="entry name" value="PKS"/>
    <property type="match status" value="1"/>
</dbReference>
<evidence type="ECO:0000313" key="9">
    <source>
        <dbReference type="EMBL" id="AGP32507.1"/>
    </source>
</evidence>
<evidence type="ECO:0000256" key="2">
    <source>
        <dbReference type="ARBA" id="ARBA00022553"/>
    </source>
</evidence>
<dbReference type="SUPFAM" id="SSF47336">
    <property type="entry name" value="ACP-like"/>
    <property type="match status" value="1"/>
</dbReference>
<keyword evidence="3 9" id="KW-0808">Transferase</keyword>
<dbReference type="InterPro" id="IPR032821">
    <property type="entry name" value="PKS_assoc"/>
</dbReference>
<dbReference type="InterPro" id="IPR036291">
    <property type="entry name" value="NAD(P)-bd_dom_sf"/>
</dbReference>
<dbReference type="FunFam" id="3.40.50.720:FF:000209">
    <property type="entry name" value="Polyketide synthase Pks12"/>
    <property type="match status" value="1"/>
</dbReference>
<dbReference type="HOGENOM" id="CLU_000022_16_6_7"/>
<dbReference type="GO" id="GO:0005737">
    <property type="term" value="C:cytoplasm"/>
    <property type="evidence" value="ECO:0007669"/>
    <property type="project" value="TreeGrafter"/>
</dbReference>
<accession>S4XHB2</accession>
<dbReference type="PROSITE" id="PS52004">
    <property type="entry name" value="KS3_2"/>
    <property type="match status" value="1"/>
</dbReference>
<dbReference type="SMART" id="SM00823">
    <property type="entry name" value="PKS_PP"/>
    <property type="match status" value="1"/>
</dbReference>
<dbReference type="InterPro" id="IPR014030">
    <property type="entry name" value="Ketoacyl_synth_N"/>
</dbReference>
<dbReference type="Pfam" id="PF00109">
    <property type="entry name" value="ketoacyl-synt"/>
    <property type="match status" value="1"/>
</dbReference>
<dbReference type="Pfam" id="PF02801">
    <property type="entry name" value="Ketoacyl-synt_C"/>
    <property type="match status" value="1"/>
</dbReference>
<proteinExistence type="predicted"/>
<dbReference type="Pfam" id="PF00698">
    <property type="entry name" value="Acyl_transf_1"/>
    <property type="match status" value="1"/>
</dbReference>
<feature type="domain" description="Carrier" evidence="7">
    <location>
        <begin position="1321"/>
        <end position="1398"/>
    </location>
</feature>
<organism evidence="9 10">
    <name type="scientific">Sorangium cellulosum So0157-2</name>
    <dbReference type="NCBI Taxonomy" id="1254432"/>
    <lineage>
        <taxon>Bacteria</taxon>
        <taxon>Pseudomonadati</taxon>
        <taxon>Myxococcota</taxon>
        <taxon>Polyangia</taxon>
        <taxon>Polyangiales</taxon>
        <taxon>Polyangiaceae</taxon>
        <taxon>Sorangium</taxon>
    </lineage>
</organism>
<evidence type="ECO:0000313" key="10">
    <source>
        <dbReference type="Proteomes" id="UP000014803"/>
    </source>
</evidence>
<evidence type="ECO:0000256" key="1">
    <source>
        <dbReference type="ARBA" id="ARBA00022450"/>
    </source>
</evidence>
<dbReference type="GO" id="GO:0005886">
    <property type="term" value="C:plasma membrane"/>
    <property type="evidence" value="ECO:0007669"/>
    <property type="project" value="TreeGrafter"/>
</dbReference>
<dbReference type="InterPro" id="IPR020843">
    <property type="entry name" value="ER"/>
</dbReference>
<dbReference type="SMART" id="SM00825">
    <property type="entry name" value="PKS_KS"/>
    <property type="match status" value="1"/>
</dbReference>
<feature type="compositionally biased region" description="Basic and acidic residues" evidence="6">
    <location>
        <begin position="932"/>
        <end position="959"/>
    </location>
</feature>
<dbReference type="InterPro" id="IPR020841">
    <property type="entry name" value="PKS_Beta-ketoAc_synthase_dom"/>
</dbReference>
<dbReference type="eggNOG" id="COG0604">
    <property type="taxonomic scope" value="Bacteria"/>
</dbReference>